<accession>A0ACC1APZ2</accession>
<proteinExistence type="predicted"/>
<evidence type="ECO:0000313" key="2">
    <source>
        <dbReference type="Proteomes" id="UP001164250"/>
    </source>
</evidence>
<evidence type="ECO:0000313" key="1">
    <source>
        <dbReference type="EMBL" id="KAJ0088737.1"/>
    </source>
</evidence>
<keyword evidence="2" id="KW-1185">Reference proteome</keyword>
<name>A0ACC1APZ2_9ROSI</name>
<sequence length="77" mass="8921">MLDINRNTFKNDSDESQVTINSSTIETWLVTKAYQILQEEIEHLLEGFSVTKSRTVQKWQLCYYGSSRISSGHITFC</sequence>
<gene>
    <name evidence="1" type="ORF">Patl1_32117</name>
</gene>
<protein>
    <submittedName>
        <fullName evidence="1">Uncharacterized protein</fullName>
    </submittedName>
</protein>
<dbReference type="EMBL" id="CM047905">
    <property type="protein sequence ID" value="KAJ0088737.1"/>
    <property type="molecule type" value="Genomic_DNA"/>
</dbReference>
<comment type="caution">
    <text evidence="1">The sequence shown here is derived from an EMBL/GenBank/DDBJ whole genome shotgun (WGS) entry which is preliminary data.</text>
</comment>
<dbReference type="Proteomes" id="UP001164250">
    <property type="component" value="Chromosome 9"/>
</dbReference>
<organism evidence="1 2">
    <name type="scientific">Pistacia atlantica</name>
    <dbReference type="NCBI Taxonomy" id="434234"/>
    <lineage>
        <taxon>Eukaryota</taxon>
        <taxon>Viridiplantae</taxon>
        <taxon>Streptophyta</taxon>
        <taxon>Embryophyta</taxon>
        <taxon>Tracheophyta</taxon>
        <taxon>Spermatophyta</taxon>
        <taxon>Magnoliopsida</taxon>
        <taxon>eudicotyledons</taxon>
        <taxon>Gunneridae</taxon>
        <taxon>Pentapetalae</taxon>
        <taxon>rosids</taxon>
        <taxon>malvids</taxon>
        <taxon>Sapindales</taxon>
        <taxon>Anacardiaceae</taxon>
        <taxon>Pistacia</taxon>
    </lineage>
</organism>
<reference evidence="2" key="1">
    <citation type="journal article" date="2023" name="G3 (Bethesda)">
        <title>Genome assembly and association tests identify interacting loci associated with vigor, precocity, and sex in interspecific pistachio rootstocks.</title>
        <authorList>
            <person name="Palmer W."/>
            <person name="Jacygrad E."/>
            <person name="Sagayaradj S."/>
            <person name="Cavanaugh K."/>
            <person name="Han R."/>
            <person name="Bertier L."/>
            <person name="Beede B."/>
            <person name="Kafkas S."/>
            <person name="Golino D."/>
            <person name="Preece J."/>
            <person name="Michelmore R."/>
        </authorList>
    </citation>
    <scope>NUCLEOTIDE SEQUENCE [LARGE SCALE GENOMIC DNA]</scope>
</reference>